<dbReference type="Proteomes" id="UP001327027">
    <property type="component" value="Unassembled WGS sequence"/>
</dbReference>
<name>A0ABU6A1C7_9FLAO</name>
<comment type="caution">
    <text evidence="1">The sequence shown here is derived from an EMBL/GenBank/DDBJ whole genome shotgun (WGS) entry which is preliminary data.</text>
</comment>
<dbReference type="RefSeq" id="WP_324181989.1">
    <property type="nucleotide sequence ID" value="NZ_BAABAW010000006.1"/>
</dbReference>
<keyword evidence="2" id="KW-1185">Reference proteome</keyword>
<organism evidence="1 2">
    <name type="scientific">Aquimarina gracilis</name>
    <dbReference type="NCBI Taxonomy" id="874422"/>
    <lineage>
        <taxon>Bacteria</taxon>
        <taxon>Pseudomonadati</taxon>
        <taxon>Bacteroidota</taxon>
        <taxon>Flavobacteriia</taxon>
        <taxon>Flavobacteriales</taxon>
        <taxon>Flavobacteriaceae</taxon>
        <taxon>Aquimarina</taxon>
    </lineage>
</organism>
<evidence type="ECO:0000313" key="1">
    <source>
        <dbReference type="EMBL" id="MEB3347965.1"/>
    </source>
</evidence>
<sequence length="62" mass="7094">MKKILKLKGVQKLSREQQSTIKGALINYGCCSDYQCRVGYWWSPTSTCEYSPCINGVCSYLY</sequence>
<gene>
    <name evidence="1" type="ORF">U6A24_20995</name>
</gene>
<accession>A0ABU6A1C7</accession>
<evidence type="ECO:0000313" key="2">
    <source>
        <dbReference type="Proteomes" id="UP001327027"/>
    </source>
</evidence>
<proteinExistence type="predicted"/>
<protein>
    <recommendedName>
        <fullName evidence="3">Natural product</fullName>
    </recommendedName>
</protein>
<evidence type="ECO:0008006" key="3">
    <source>
        <dbReference type="Google" id="ProtNLM"/>
    </source>
</evidence>
<reference evidence="1 2" key="1">
    <citation type="journal article" date="2013" name="Int. J. Syst. Evol. Microbiol.">
        <title>Aquimarina gracilis sp. nov., isolated from the gut microflora of a mussel, Mytilus coruscus, and emended description of Aquimarina spongiae.</title>
        <authorList>
            <person name="Park S.C."/>
            <person name="Choe H.N."/>
            <person name="Baik K.S."/>
            <person name="Seong C.N."/>
        </authorList>
    </citation>
    <scope>NUCLEOTIDE SEQUENCE [LARGE SCALE GENOMIC DNA]</scope>
    <source>
        <strain evidence="1 2">PSC32</strain>
    </source>
</reference>
<dbReference type="EMBL" id="JAYKLX010000011">
    <property type="protein sequence ID" value="MEB3347965.1"/>
    <property type="molecule type" value="Genomic_DNA"/>
</dbReference>